<evidence type="ECO:0000256" key="2">
    <source>
        <dbReference type="ARBA" id="ARBA00024195"/>
    </source>
</evidence>
<keyword evidence="6" id="KW-1185">Reference proteome</keyword>
<dbReference type="Pfam" id="PF00089">
    <property type="entry name" value="Trypsin"/>
    <property type="match status" value="1"/>
</dbReference>
<feature type="signal peptide" evidence="3">
    <location>
        <begin position="1"/>
        <end position="22"/>
    </location>
</feature>
<dbReference type="InterPro" id="IPR001254">
    <property type="entry name" value="Trypsin_dom"/>
</dbReference>
<dbReference type="SUPFAM" id="SSF50494">
    <property type="entry name" value="Trypsin-like serine proteases"/>
    <property type="match status" value="1"/>
</dbReference>
<dbReference type="SMART" id="SM00020">
    <property type="entry name" value="Tryp_SPc"/>
    <property type="match status" value="1"/>
</dbReference>
<feature type="domain" description="Peptidase S1" evidence="4">
    <location>
        <begin position="16"/>
        <end position="264"/>
    </location>
</feature>
<dbReference type="GO" id="GO:0004252">
    <property type="term" value="F:serine-type endopeptidase activity"/>
    <property type="evidence" value="ECO:0007669"/>
    <property type="project" value="InterPro"/>
</dbReference>
<sequence>MYTKLLILIIQLFMQYVGRSFSEKAGDGQFPSLVAIADPHKHFIASGCLITLEHIISAAKPFIGGKTLMVLAGSVSLEETAKNKTQYRWIVQSSIHPEYSRTQSSFHDVALSRLSKPFDISQTIHPIKEHSSFRRGPKKCFSVGWEIRLYKNFESESNTSTEIKSFVGVVELAESTSASPEYSDDLQYQQLQVLSQKECHGNQTFSTICALRNSTESNPPQLGIFLICSKKLRGMLSARTHRNSTITLFENIGKFSSWINRELSLSKITLQNYRKSLSSKQTLANIWILSIEVFKALFYFIKF</sequence>
<dbReference type="PROSITE" id="PS50240">
    <property type="entry name" value="TRYPSIN_DOM"/>
    <property type="match status" value="1"/>
</dbReference>
<dbReference type="EMBL" id="LR899009">
    <property type="protein sequence ID" value="CAD7079920.1"/>
    <property type="molecule type" value="Genomic_DNA"/>
</dbReference>
<dbReference type="InterPro" id="IPR009003">
    <property type="entry name" value="Peptidase_S1_PA"/>
</dbReference>
<protein>
    <recommendedName>
        <fullName evidence="4">Peptidase S1 domain-containing protein</fullName>
    </recommendedName>
</protein>
<evidence type="ECO:0000256" key="1">
    <source>
        <dbReference type="ARBA" id="ARBA00023157"/>
    </source>
</evidence>
<name>A0A7R8YPX6_HERIL</name>
<keyword evidence="1" id="KW-1015">Disulfide bond</keyword>
<dbReference type="PANTHER" id="PTHR24256">
    <property type="entry name" value="TRYPTASE-RELATED"/>
    <property type="match status" value="1"/>
</dbReference>
<dbReference type="InParanoid" id="A0A7R8YPX6"/>
<evidence type="ECO:0000259" key="4">
    <source>
        <dbReference type="PROSITE" id="PS50240"/>
    </source>
</evidence>
<proteinExistence type="inferred from homology"/>
<evidence type="ECO:0000313" key="5">
    <source>
        <dbReference type="EMBL" id="CAD7079920.1"/>
    </source>
</evidence>
<comment type="similarity">
    <text evidence="2">Belongs to the peptidase S1 family. CLIP subfamily.</text>
</comment>
<evidence type="ECO:0000256" key="3">
    <source>
        <dbReference type="SAM" id="SignalP"/>
    </source>
</evidence>
<dbReference type="Gene3D" id="2.40.10.10">
    <property type="entry name" value="Trypsin-like serine proteases"/>
    <property type="match status" value="1"/>
</dbReference>
<gene>
    <name evidence="5" type="ORF">HERILL_LOCUS3105</name>
</gene>
<keyword evidence="3" id="KW-0732">Signal</keyword>
<organism evidence="5 6">
    <name type="scientific">Hermetia illucens</name>
    <name type="common">Black soldier fly</name>
    <dbReference type="NCBI Taxonomy" id="343691"/>
    <lineage>
        <taxon>Eukaryota</taxon>
        <taxon>Metazoa</taxon>
        <taxon>Ecdysozoa</taxon>
        <taxon>Arthropoda</taxon>
        <taxon>Hexapoda</taxon>
        <taxon>Insecta</taxon>
        <taxon>Pterygota</taxon>
        <taxon>Neoptera</taxon>
        <taxon>Endopterygota</taxon>
        <taxon>Diptera</taxon>
        <taxon>Brachycera</taxon>
        <taxon>Stratiomyomorpha</taxon>
        <taxon>Stratiomyidae</taxon>
        <taxon>Hermetiinae</taxon>
        <taxon>Hermetia</taxon>
    </lineage>
</organism>
<dbReference type="InterPro" id="IPR051487">
    <property type="entry name" value="Ser/Thr_Proteases_Immune/Dev"/>
</dbReference>
<reference evidence="5 6" key="1">
    <citation type="submission" date="2020-11" db="EMBL/GenBank/DDBJ databases">
        <authorList>
            <person name="Wallbank WR R."/>
            <person name="Pardo Diaz C."/>
            <person name="Kozak K."/>
            <person name="Martin S."/>
            <person name="Jiggins C."/>
            <person name="Moest M."/>
            <person name="Warren A I."/>
            <person name="Generalovic N T."/>
            <person name="Byers J.R.P. K."/>
            <person name="Montejo-Kovacevich G."/>
            <person name="Yen C E."/>
        </authorList>
    </citation>
    <scope>NUCLEOTIDE SEQUENCE [LARGE SCALE GENOMIC DNA]</scope>
</reference>
<feature type="chain" id="PRO_5030571743" description="Peptidase S1 domain-containing protein" evidence="3">
    <location>
        <begin position="23"/>
        <end position="303"/>
    </location>
</feature>
<dbReference type="InterPro" id="IPR043504">
    <property type="entry name" value="Peptidase_S1_PA_chymotrypsin"/>
</dbReference>
<dbReference type="Proteomes" id="UP000594454">
    <property type="component" value="Chromosome 1"/>
</dbReference>
<dbReference type="GO" id="GO:0006508">
    <property type="term" value="P:proteolysis"/>
    <property type="evidence" value="ECO:0007669"/>
    <property type="project" value="InterPro"/>
</dbReference>
<accession>A0A7R8YPX6</accession>
<evidence type="ECO:0000313" key="6">
    <source>
        <dbReference type="Proteomes" id="UP000594454"/>
    </source>
</evidence>
<dbReference type="AlphaFoldDB" id="A0A7R8YPX6"/>